<protein>
    <recommendedName>
        <fullName evidence="4">Transmembrane protein</fullName>
    </recommendedName>
</protein>
<feature type="transmembrane region" description="Helical" evidence="1">
    <location>
        <begin position="147"/>
        <end position="171"/>
    </location>
</feature>
<dbReference type="Proteomes" id="UP000603904">
    <property type="component" value="Unassembled WGS sequence"/>
</dbReference>
<evidence type="ECO:0000256" key="1">
    <source>
        <dbReference type="SAM" id="Phobius"/>
    </source>
</evidence>
<comment type="caution">
    <text evidence="2">The sequence shown here is derived from an EMBL/GenBank/DDBJ whole genome shotgun (WGS) entry which is preliminary data.</text>
</comment>
<feature type="transmembrane region" description="Helical" evidence="1">
    <location>
        <begin position="34"/>
        <end position="53"/>
    </location>
</feature>
<evidence type="ECO:0008006" key="4">
    <source>
        <dbReference type="Google" id="ProtNLM"/>
    </source>
</evidence>
<sequence length="203" mass="21668">MGLVRGTAEWALRRVRLYRPDGNPLRRASDRLEALAALLFLALCVACLAPAAVAGNAVYRSGVAQERAGQWVTATVLAEAPKLTWVSLEGAAAELRTRVAWTVPGRGRVVGEAPVPEGTKPGALVRVWLDPSGRPGDGPPVHMETTVGAVVTGVSTEAVAVGLLLASLALFRALLDRRRFAAWEAEWISVNPRRRRPGEDALP</sequence>
<proteinExistence type="predicted"/>
<gene>
    <name evidence="2" type="ORF">Mco01_20670</name>
</gene>
<evidence type="ECO:0000313" key="2">
    <source>
        <dbReference type="EMBL" id="GIH39067.1"/>
    </source>
</evidence>
<accession>A0ABQ4FW87</accession>
<keyword evidence="1" id="KW-0812">Transmembrane</keyword>
<dbReference type="PANTHER" id="PTHR42305:SF1">
    <property type="entry name" value="MEMBRANE PROTEIN RV1733C-RELATED"/>
    <property type="match status" value="1"/>
</dbReference>
<keyword evidence="3" id="KW-1185">Reference proteome</keyword>
<dbReference type="PANTHER" id="PTHR42305">
    <property type="entry name" value="MEMBRANE PROTEIN RV1733C-RELATED"/>
    <property type="match status" value="1"/>
</dbReference>
<dbReference type="EMBL" id="BOOC01000006">
    <property type="protein sequence ID" value="GIH39067.1"/>
    <property type="molecule type" value="Genomic_DNA"/>
</dbReference>
<keyword evidence="1" id="KW-0472">Membrane</keyword>
<organism evidence="2 3">
    <name type="scientific">Microbispora corallina</name>
    <dbReference type="NCBI Taxonomy" id="83302"/>
    <lineage>
        <taxon>Bacteria</taxon>
        <taxon>Bacillati</taxon>
        <taxon>Actinomycetota</taxon>
        <taxon>Actinomycetes</taxon>
        <taxon>Streptosporangiales</taxon>
        <taxon>Streptosporangiaceae</taxon>
        <taxon>Microbispora</taxon>
    </lineage>
</organism>
<reference evidence="2 3" key="1">
    <citation type="submission" date="2021-01" db="EMBL/GenBank/DDBJ databases">
        <title>Whole genome shotgun sequence of Microbispora corallina NBRC 16416.</title>
        <authorList>
            <person name="Komaki H."/>
            <person name="Tamura T."/>
        </authorList>
    </citation>
    <scope>NUCLEOTIDE SEQUENCE [LARGE SCALE GENOMIC DNA]</scope>
    <source>
        <strain evidence="2 3">NBRC 16416</strain>
    </source>
</reference>
<name>A0ABQ4FW87_9ACTN</name>
<dbReference type="InterPro" id="IPR039708">
    <property type="entry name" value="MT1774/Rv1733c-like"/>
</dbReference>
<evidence type="ECO:0000313" key="3">
    <source>
        <dbReference type="Proteomes" id="UP000603904"/>
    </source>
</evidence>
<keyword evidence="1" id="KW-1133">Transmembrane helix</keyword>